<protein>
    <recommendedName>
        <fullName evidence="4">HTH cro/C1-type domain-containing protein</fullName>
    </recommendedName>
</protein>
<sequence length="129" mass="14846">MSNLGNKQIMANNIRYYMNIHSVSQTEICNTLGFKMPTFSDWVNAKTYPRIDKIELMANYFGVTKADLVEDHSSRSHLTQCQTKDEETLVLSYRELNDINKKKVSHTQTISYQLNVWKTNSAPLTPALI</sequence>
<dbReference type="InterPro" id="IPR001387">
    <property type="entry name" value="Cro/C1-type_HTH"/>
</dbReference>
<dbReference type="EMBL" id="CYYC01000005">
    <property type="protein sequence ID" value="CUM84442.1"/>
    <property type="molecule type" value="Genomic_DNA"/>
</dbReference>
<keyword evidence="3" id="KW-0804">Transcription</keyword>
<dbReference type="PANTHER" id="PTHR40661:SF1">
    <property type="entry name" value="HTH CRO_C1-TYPE DOMAIN-CONTAINING PROTEIN"/>
    <property type="match status" value="1"/>
</dbReference>
<dbReference type="Gene3D" id="1.10.260.40">
    <property type="entry name" value="lambda repressor-like DNA-binding domains"/>
    <property type="match status" value="1"/>
</dbReference>
<evidence type="ECO:0000313" key="5">
    <source>
        <dbReference type="EMBL" id="CUM84442.1"/>
    </source>
</evidence>
<dbReference type="Proteomes" id="UP000095390">
    <property type="component" value="Unassembled WGS sequence"/>
</dbReference>
<dbReference type="PANTHER" id="PTHR40661">
    <property type="match status" value="1"/>
</dbReference>
<reference evidence="5 6" key="1">
    <citation type="submission" date="2015-09" db="EMBL/GenBank/DDBJ databases">
        <authorList>
            <consortium name="Pathogen Informatics"/>
        </authorList>
    </citation>
    <scope>NUCLEOTIDE SEQUENCE [LARGE SCALE GENOMIC DNA]</scope>
    <source>
        <strain evidence="5 6">2789STDY5834966</strain>
    </source>
</reference>
<gene>
    <name evidence="5" type="ORF">ERS852578_00612</name>
</gene>
<name>A0A173S2A0_9FIRM</name>
<accession>A0A173S2A0</accession>
<evidence type="ECO:0000256" key="1">
    <source>
        <dbReference type="ARBA" id="ARBA00023015"/>
    </source>
</evidence>
<feature type="domain" description="HTH cro/C1-type" evidence="4">
    <location>
        <begin position="14"/>
        <end position="68"/>
    </location>
</feature>
<evidence type="ECO:0000259" key="4">
    <source>
        <dbReference type="PROSITE" id="PS50943"/>
    </source>
</evidence>
<proteinExistence type="predicted"/>
<evidence type="ECO:0000256" key="3">
    <source>
        <dbReference type="ARBA" id="ARBA00023163"/>
    </source>
</evidence>
<keyword evidence="2" id="KW-0238">DNA-binding</keyword>
<dbReference type="SUPFAM" id="SSF47413">
    <property type="entry name" value="lambda repressor-like DNA-binding domains"/>
    <property type="match status" value="1"/>
</dbReference>
<dbReference type="Pfam" id="PF13443">
    <property type="entry name" value="HTH_26"/>
    <property type="match status" value="1"/>
</dbReference>
<dbReference type="InterPro" id="IPR010982">
    <property type="entry name" value="Lambda_DNA-bd_dom_sf"/>
</dbReference>
<dbReference type="CDD" id="cd00093">
    <property type="entry name" value="HTH_XRE"/>
    <property type="match status" value="1"/>
</dbReference>
<evidence type="ECO:0000256" key="2">
    <source>
        <dbReference type="ARBA" id="ARBA00023125"/>
    </source>
</evidence>
<keyword evidence="1" id="KW-0805">Transcription regulation</keyword>
<dbReference type="PROSITE" id="PS50943">
    <property type="entry name" value="HTH_CROC1"/>
    <property type="match status" value="1"/>
</dbReference>
<organism evidence="5 6">
    <name type="scientific">Anaerobutyricum hallii</name>
    <dbReference type="NCBI Taxonomy" id="39488"/>
    <lineage>
        <taxon>Bacteria</taxon>
        <taxon>Bacillati</taxon>
        <taxon>Bacillota</taxon>
        <taxon>Clostridia</taxon>
        <taxon>Lachnospirales</taxon>
        <taxon>Lachnospiraceae</taxon>
        <taxon>Anaerobutyricum</taxon>
    </lineage>
</organism>
<dbReference type="GO" id="GO:0003677">
    <property type="term" value="F:DNA binding"/>
    <property type="evidence" value="ECO:0007669"/>
    <property type="project" value="UniProtKB-KW"/>
</dbReference>
<dbReference type="SMART" id="SM00530">
    <property type="entry name" value="HTH_XRE"/>
    <property type="match status" value="1"/>
</dbReference>
<dbReference type="RefSeq" id="WP_182388581.1">
    <property type="nucleotide sequence ID" value="NZ_CABJFJ010000010.1"/>
</dbReference>
<evidence type="ECO:0000313" key="6">
    <source>
        <dbReference type="Proteomes" id="UP000095390"/>
    </source>
</evidence>
<dbReference type="AlphaFoldDB" id="A0A173S2A0"/>